<accession>A0A9N8JX14</accession>
<protein>
    <recommendedName>
        <fullName evidence="10">PQ loop repeat protein</fullName>
    </recommendedName>
</protein>
<dbReference type="GO" id="GO:0034488">
    <property type="term" value="P:basic amino acid transmembrane export from vacuole"/>
    <property type="evidence" value="ECO:0007669"/>
    <property type="project" value="TreeGrafter"/>
</dbReference>
<feature type="transmembrane region" description="Helical" evidence="7">
    <location>
        <begin position="352"/>
        <end position="373"/>
    </location>
</feature>
<sequence>MSWQALVFQPELPPSCTPTNDFLYRLSSTFHTCVPTPLAFISTLLGTLSIVSWLFAQMPQIYKNYTIKSTSGLSIFFLVEWCAGDVSNLLGAVFTKQATWQMIVAGYYCLVDFLLVAQWVWYERLRHGYRIRQMWPDSDGSDHHGRGQEMIIEGMLAMSRENTFESIDSPERKSSAKDIKTSGNGKASMWRMPVFGDANEKYGSSRSPRAINRVQASSSFQSPSPRTVLLVACLISLAQASPLKSNIHHPHHHEPASKVSNLVAAGTVLSWLSTLLYLGSRLPQLYKNWARKSTAGLSAHLFIAAFFGNLFYSTSMLTNPNLWADAPAHGLHGWVENTPNVRHDWFMRALPFWLGAAGVLVMDAAVGVQFLMYGESEDSKVVVLEESGRENWRWRRVSGWMRGWVPSFGEPVGKMNDGNERDALLSHTANQDYGAASRA</sequence>
<name>A0A9N8JX14_9PEZI</name>
<dbReference type="GO" id="GO:0000329">
    <property type="term" value="C:fungal-type vacuole membrane"/>
    <property type="evidence" value="ECO:0007669"/>
    <property type="project" value="TreeGrafter"/>
</dbReference>
<comment type="similarity">
    <text evidence="5">Belongs to the laat-1 family.</text>
</comment>
<dbReference type="OrthoDB" id="8048523at2759"/>
<comment type="caution">
    <text evidence="8">The sequence shown here is derived from an EMBL/GenBank/DDBJ whole genome shotgun (WGS) entry which is preliminary data.</text>
</comment>
<evidence type="ECO:0000256" key="3">
    <source>
        <dbReference type="ARBA" id="ARBA00022989"/>
    </source>
</evidence>
<dbReference type="Pfam" id="PF04193">
    <property type="entry name" value="PQ-loop"/>
    <property type="match status" value="2"/>
</dbReference>
<evidence type="ECO:0000256" key="1">
    <source>
        <dbReference type="ARBA" id="ARBA00004141"/>
    </source>
</evidence>
<evidence type="ECO:0000256" key="6">
    <source>
        <dbReference type="ARBA" id="ARBA00050768"/>
    </source>
</evidence>
<feature type="transmembrane region" description="Helical" evidence="7">
    <location>
        <begin position="294"/>
        <end position="312"/>
    </location>
</feature>
<evidence type="ECO:0000256" key="2">
    <source>
        <dbReference type="ARBA" id="ARBA00022692"/>
    </source>
</evidence>
<dbReference type="EMBL" id="CAIJEO010000007">
    <property type="protein sequence ID" value="CAD0096346.1"/>
    <property type="molecule type" value="Genomic_DNA"/>
</dbReference>
<keyword evidence="2 7" id="KW-0812">Transmembrane</keyword>
<evidence type="ECO:0008006" key="10">
    <source>
        <dbReference type="Google" id="ProtNLM"/>
    </source>
</evidence>
<dbReference type="Proteomes" id="UP000714618">
    <property type="component" value="Unassembled WGS sequence"/>
</dbReference>
<dbReference type="AlphaFoldDB" id="A0A9N8JX14"/>
<evidence type="ECO:0000256" key="4">
    <source>
        <dbReference type="ARBA" id="ARBA00023136"/>
    </source>
</evidence>
<dbReference type="GO" id="GO:0015174">
    <property type="term" value="F:basic amino acid transmembrane transporter activity"/>
    <property type="evidence" value="ECO:0007669"/>
    <property type="project" value="TreeGrafter"/>
</dbReference>
<keyword evidence="3 7" id="KW-1133">Transmembrane helix</keyword>
<reference evidence="8" key="1">
    <citation type="submission" date="2020-06" db="EMBL/GenBank/DDBJ databases">
        <authorList>
            <person name="Onetto C."/>
        </authorList>
    </citation>
    <scope>NUCLEOTIDE SEQUENCE</scope>
</reference>
<evidence type="ECO:0000313" key="9">
    <source>
        <dbReference type="Proteomes" id="UP000714618"/>
    </source>
</evidence>
<dbReference type="PANTHER" id="PTHR16201">
    <property type="entry name" value="SEVEN TRANSMEMBRANE PROTEIN 1-RELATED"/>
    <property type="match status" value="1"/>
</dbReference>
<dbReference type="FunFam" id="1.20.1280.290:FF:000009">
    <property type="entry name" value="PQ loop repeat family protein"/>
    <property type="match status" value="1"/>
</dbReference>
<feature type="transmembrane region" description="Helical" evidence="7">
    <location>
        <begin position="100"/>
        <end position="122"/>
    </location>
</feature>
<comment type="catalytic activity">
    <reaction evidence="6">
        <text>L-histidine(out) + L-arginine(in) = L-histidine(in) + L-arginine(out)</text>
        <dbReference type="Rhea" id="RHEA:71063"/>
        <dbReference type="ChEBI" id="CHEBI:32682"/>
        <dbReference type="ChEBI" id="CHEBI:57595"/>
    </reaction>
</comment>
<feature type="transmembrane region" description="Helical" evidence="7">
    <location>
        <begin position="75"/>
        <end position="94"/>
    </location>
</feature>
<organism evidence="8 9">
    <name type="scientific">Aureobasidium mustum</name>
    <dbReference type="NCBI Taxonomy" id="2773714"/>
    <lineage>
        <taxon>Eukaryota</taxon>
        <taxon>Fungi</taxon>
        <taxon>Dikarya</taxon>
        <taxon>Ascomycota</taxon>
        <taxon>Pezizomycotina</taxon>
        <taxon>Dothideomycetes</taxon>
        <taxon>Dothideomycetidae</taxon>
        <taxon>Dothideales</taxon>
        <taxon>Saccotheciaceae</taxon>
        <taxon>Aureobasidium</taxon>
    </lineage>
</organism>
<keyword evidence="9" id="KW-1185">Reference proteome</keyword>
<gene>
    <name evidence="8" type="ORF">AWRI4233_LOCUS5601</name>
</gene>
<dbReference type="InterPro" id="IPR051415">
    <property type="entry name" value="LAAT-1"/>
</dbReference>
<evidence type="ECO:0000313" key="8">
    <source>
        <dbReference type="EMBL" id="CAD0096346.1"/>
    </source>
</evidence>
<keyword evidence="4 7" id="KW-0472">Membrane</keyword>
<evidence type="ECO:0000256" key="5">
    <source>
        <dbReference type="ARBA" id="ARBA00038039"/>
    </source>
</evidence>
<evidence type="ECO:0000256" key="7">
    <source>
        <dbReference type="SAM" id="Phobius"/>
    </source>
</evidence>
<comment type="subcellular location">
    <subcellularLocation>
        <location evidence="1">Membrane</location>
        <topology evidence="1">Multi-pass membrane protein</topology>
    </subcellularLocation>
</comment>
<dbReference type="PANTHER" id="PTHR16201:SF34">
    <property type="entry name" value="LYSOSOMAL AMINO ACID TRANSPORTER 1"/>
    <property type="match status" value="1"/>
</dbReference>
<feature type="transmembrane region" description="Helical" evidence="7">
    <location>
        <begin position="34"/>
        <end position="55"/>
    </location>
</feature>
<dbReference type="Gene3D" id="1.20.1280.290">
    <property type="match status" value="2"/>
</dbReference>
<proteinExistence type="inferred from homology"/>
<dbReference type="SMART" id="SM00679">
    <property type="entry name" value="CTNS"/>
    <property type="match status" value="2"/>
</dbReference>
<dbReference type="InterPro" id="IPR006603">
    <property type="entry name" value="PQ-loop_rpt"/>
</dbReference>